<organism evidence="1 2">
    <name type="scientific">Lactobacillus ultunensis DSM 16047</name>
    <dbReference type="NCBI Taxonomy" id="525365"/>
    <lineage>
        <taxon>Bacteria</taxon>
        <taxon>Bacillati</taxon>
        <taxon>Bacillota</taxon>
        <taxon>Bacilli</taxon>
        <taxon>Lactobacillales</taxon>
        <taxon>Lactobacillaceae</taxon>
        <taxon>Lactobacillus</taxon>
    </lineage>
</organism>
<evidence type="ECO:0000313" key="1">
    <source>
        <dbReference type="EMBL" id="EEJ71244.1"/>
    </source>
</evidence>
<sequence length="95" mass="10065">TDALNLTVHVLGATARNLTHDVYGGTTMPEAKEQISNNSTLSRYFGNGITYSWYKNAAATDAMTAADFNTAVTAGSSDNAWIKVDYGDGSTPQVV</sequence>
<accession>C2EQE4</accession>
<dbReference type="AlphaFoldDB" id="C2EQE4"/>
<keyword evidence="2" id="KW-1185">Reference proteome</keyword>
<feature type="non-terminal residue" evidence="1">
    <location>
        <position position="1"/>
    </location>
</feature>
<feature type="non-terminal residue" evidence="1">
    <location>
        <position position="95"/>
    </location>
</feature>
<name>C2EQE4_9LACO</name>
<reference evidence="1 2" key="1">
    <citation type="submission" date="2009-01" db="EMBL/GenBank/DDBJ databases">
        <authorList>
            <person name="Qin X."/>
            <person name="Bachman B."/>
            <person name="Battles P."/>
            <person name="Bell A."/>
            <person name="Bess C."/>
            <person name="Bickham C."/>
            <person name="Chaboub L."/>
            <person name="Chen D."/>
            <person name="Coyle M."/>
            <person name="Deiros D.R."/>
            <person name="Dinh H."/>
            <person name="Forbes L."/>
            <person name="Fowler G."/>
            <person name="Francisco L."/>
            <person name="Fu Q."/>
            <person name="Gubbala S."/>
            <person name="Hale W."/>
            <person name="Han Y."/>
            <person name="Hemphill L."/>
            <person name="Highlander S.K."/>
            <person name="Hirani K."/>
            <person name="Hogues M."/>
            <person name="Jackson L."/>
            <person name="Jakkamsetti A."/>
            <person name="Javaid M."/>
            <person name="Jiang H."/>
            <person name="Korchina V."/>
            <person name="Kovar C."/>
            <person name="Lara F."/>
            <person name="Lee S."/>
            <person name="Mata R."/>
            <person name="Mathew T."/>
            <person name="Moen C."/>
            <person name="Morales K."/>
            <person name="Munidasa M."/>
            <person name="Nazareth L."/>
            <person name="Ngo R."/>
            <person name="Nguyen L."/>
            <person name="Okwuonu G."/>
            <person name="Ongeri F."/>
            <person name="Patil S."/>
            <person name="Petrosino J."/>
            <person name="Pham C."/>
            <person name="Pham P."/>
            <person name="Pu L.-L."/>
            <person name="Puazo M."/>
            <person name="Raj R."/>
            <person name="Reid J."/>
            <person name="Rouhana J."/>
            <person name="Saada N."/>
            <person name="Shang Y."/>
            <person name="Simmons D."/>
            <person name="Thornton R."/>
            <person name="Warren J."/>
            <person name="Weissenberger G."/>
            <person name="Zhang J."/>
            <person name="Zhang L."/>
            <person name="Zhou C."/>
            <person name="Zhu D."/>
            <person name="Muzny D."/>
            <person name="Worley K."/>
            <person name="Gibbs R."/>
        </authorList>
    </citation>
    <scope>NUCLEOTIDE SEQUENCE [LARGE SCALE GENOMIC DNA]</scope>
    <source>
        <strain evidence="1 2">DSM 16047</strain>
    </source>
</reference>
<dbReference type="EMBL" id="ACGU01000105">
    <property type="protein sequence ID" value="EEJ71244.1"/>
    <property type="molecule type" value="Genomic_DNA"/>
</dbReference>
<dbReference type="Proteomes" id="UP000005583">
    <property type="component" value="Unassembled WGS sequence"/>
</dbReference>
<proteinExistence type="predicted"/>
<dbReference type="HOGENOM" id="CLU_2391168_0_0_9"/>
<protein>
    <submittedName>
        <fullName evidence="1">Uncharacterized protein</fullName>
    </submittedName>
</protein>
<gene>
    <name evidence="1" type="ORF">HMPREF0548_1890</name>
</gene>
<evidence type="ECO:0000313" key="2">
    <source>
        <dbReference type="Proteomes" id="UP000005583"/>
    </source>
</evidence>
<comment type="caution">
    <text evidence="1">The sequence shown here is derived from an EMBL/GenBank/DDBJ whole genome shotgun (WGS) entry which is preliminary data.</text>
</comment>